<dbReference type="Pfam" id="PF12802">
    <property type="entry name" value="MarR_2"/>
    <property type="match status" value="1"/>
</dbReference>
<keyword evidence="3" id="KW-1185">Reference proteome</keyword>
<dbReference type="InterPro" id="IPR036390">
    <property type="entry name" value="WH_DNA-bd_sf"/>
</dbReference>
<keyword evidence="2" id="KW-0238">DNA-binding</keyword>
<dbReference type="InterPro" id="IPR039422">
    <property type="entry name" value="MarR/SlyA-like"/>
</dbReference>
<dbReference type="InterPro" id="IPR000835">
    <property type="entry name" value="HTH_MarR-typ"/>
</dbReference>
<protein>
    <submittedName>
        <fullName evidence="2">DNA-binding MarR family transcriptional regulator</fullName>
    </submittedName>
</protein>
<evidence type="ECO:0000313" key="3">
    <source>
        <dbReference type="Proteomes" id="UP000629287"/>
    </source>
</evidence>
<dbReference type="InterPro" id="IPR036388">
    <property type="entry name" value="WH-like_DNA-bd_sf"/>
</dbReference>
<accession>A0A8I0PHJ8</accession>
<name>A0A8I0PHJ8_9ACTN</name>
<organism evidence="2 3">
    <name type="scientific">Streptomyces stelliscabiei</name>
    <dbReference type="NCBI Taxonomy" id="146820"/>
    <lineage>
        <taxon>Bacteria</taxon>
        <taxon>Bacillati</taxon>
        <taxon>Actinomycetota</taxon>
        <taxon>Actinomycetes</taxon>
        <taxon>Kitasatosporales</taxon>
        <taxon>Streptomycetaceae</taxon>
        <taxon>Streptomyces</taxon>
    </lineage>
</organism>
<sequence>MQAASDRGHTGPERAVRSDLGAGSSAIAAFFGKEGVAGIFSAVDALDLTMTQVRVLHHAAEADPELSGKEAAESVVMSMAAVSRAVDSLVRRGYLERREDLVDRRMKGITECGRRAIRYSEAVHRDMIDRFVEALPSAERERLAAALAPLMERPEIASRLPRPQSGA</sequence>
<dbReference type="AlphaFoldDB" id="A0A8I0PHJ8"/>
<dbReference type="GeneID" id="24310542"/>
<dbReference type="GO" id="GO:0003677">
    <property type="term" value="F:DNA binding"/>
    <property type="evidence" value="ECO:0007669"/>
    <property type="project" value="UniProtKB-KW"/>
</dbReference>
<dbReference type="Gene3D" id="1.10.10.10">
    <property type="entry name" value="Winged helix-like DNA-binding domain superfamily/Winged helix DNA-binding domain"/>
    <property type="match status" value="1"/>
</dbReference>
<dbReference type="PANTHER" id="PTHR33164:SF43">
    <property type="entry name" value="HTH-TYPE TRANSCRIPTIONAL REPRESSOR YETL"/>
    <property type="match status" value="1"/>
</dbReference>
<evidence type="ECO:0000259" key="1">
    <source>
        <dbReference type="SMART" id="SM00347"/>
    </source>
</evidence>
<reference evidence="2 3" key="1">
    <citation type="submission" date="2020-10" db="EMBL/GenBank/DDBJ databases">
        <title>Sequencing the genomes of 1000 actinobacteria strains.</title>
        <authorList>
            <person name="Klenk H.-P."/>
        </authorList>
    </citation>
    <scope>NUCLEOTIDE SEQUENCE [LARGE SCALE GENOMIC DNA]</scope>
    <source>
        <strain evidence="2 3">DSM 41803</strain>
    </source>
</reference>
<comment type="caution">
    <text evidence="2">The sequence shown here is derived from an EMBL/GenBank/DDBJ whole genome shotgun (WGS) entry which is preliminary data.</text>
</comment>
<feature type="domain" description="HTH marR-type" evidence="1">
    <location>
        <begin position="41"/>
        <end position="140"/>
    </location>
</feature>
<evidence type="ECO:0000313" key="2">
    <source>
        <dbReference type="EMBL" id="MBE1601638.1"/>
    </source>
</evidence>
<dbReference type="Proteomes" id="UP000629287">
    <property type="component" value="Unassembled WGS sequence"/>
</dbReference>
<dbReference type="PANTHER" id="PTHR33164">
    <property type="entry name" value="TRANSCRIPTIONAL REGULATOR, MARR FAMILY"/>
    <property type="match status" value="1"/>
</dbReference>
<gene>
    <name evidence="2" type="ORF">H4687_007767</name>
</gene>
<dbReference type="SMART" id="SM00347">
    <property type="entry name" value="HTH_MARR"/>
    <property type="match status" value="1"/>
</dbReference>
<dbReference type="RefSeq" id="WP_231884904.1">
    <property type="nucleotide sequence ID" value="NZ_JADBGF010000001.1"/>
</dbReference>
<dbReference type="GO" id="GO:0006950">
    <property type="term" value="P:response to stress"/>
    <property type="evidence" value="ECO:0007669"/>
    <property type="project" value="TreeGrafter"/>
</dbReference>
<dbReference type="GO" id="GO:0003700">
    <property type="term" value="F:DNA-binding transcription factor activity"/>
    <property type="evidence" value="ECO:0007669"/>
    <property type="project" value="InterPro"/>
</dbReference>
<proteinExistence type="predicted"/>
<dbReference type="EMBL" id="JADBGF010000001">
    <property type="protein sequence ID" value="MBE1601638.1"/>
    <property type="molecule type" value="Genomic_DNA"/>
</dbReference>
<dbReference type="SUPFAM" id="SSF46785">
    <property type="entry name" value="Winged helix' DNA-binding domain"/>
    <property type="match status" value="1"/>
</dbReference>